<keyword evidence="3" id="KW-0813">Transport</keyword>
<evidence type="ECO:0000256" key="1">
    <source>
        <dbReference type="ARBA" id="ARBA00004651"/>
    </source>
</evidence>
<keyword evidence="5 12" id="KW-0812">Transmembrane</keyword>
<keyword evidence="14" id="KW-1185">Reference proteome</keyword>
<evidence type="ECO:0000256" key="2">
    <source>
        <dbReference type="ARBA" id="ARBA00006434"/>
    </source>
</evidence>
<feature type="transmembrane region" description="Helical" evidence="12">
    <location>
        <begin position="431"/>
        <end position="450"/>
    </location>
</feature>
<feature type="transmembrane region" description="Helical" evidence="12">
    <location>
        <begin position="274"/>
        <end position="300"/>
    </location>
</feature>
<evidence type="ECO:0000313" key="13">
    <source>
        <dbReference type="EMBL" id="KRL83746.1"/>
    </source>
</evidence>
<keyword evidence="9 12" id="KW-0472">Membrane</keyword>
<dbReference type="CDD" id="cd11495">
    <property type="entry name" value="SLC5sbd_NIS-like_u3"/>
    <property type="match status" value="1"/>
</dbReference>
<keyword evidence="10" id="KW-0739">Sodium transport</keyword>
<dbReference type="RefSeq" id="WP_025086899.1">
    <property type="nucleotide sequence ID" value="NZ_AZFT01000053.1"/>
</dbReference>
<dbReference type="InterPro" id="IPR038377">
    <property type="entry name" value="Na/Glc_symporter_sf"/>
</dbReference>
<dbReference type="InterPro" id="IPR051163">
    <property type="entry name" value="Sodium:Solute_Symporter_SSF"/>
</dbReference>
<dbReference type="PROSITE" id="PS50283">
    <property type="entry name" value="NA_SOLUT_SYMP_3"/>
    <property type="match status" value="1"/>
</dbReference>
<evidence type="ECO:0000256" key="7">
    <source>
        <dbReference type="ARBA" id="ARBA00023053"/>
    </source>
</evidence>
<feature type="transmembrane region" description="Helical" evidence="12">
    <location>
        <begin position="315"/>
        <end position="340"/>
    </location>
</feature>
<keyword evidence="8" id="KW-0406">Ion transport</keyword>
<dbReference type="NCBIfam" id="TIGR00813">
    <property type="entry name" value="sss"/>
    <property type="match status" value="1"/>
</dbReference>
<reference evidence="13 14" key="1">
    <citation type="journal article" date="2015" name="Genome Announc.">
        <title>Expanding the biotechnology potential of lactobacilli through comparative genomics of 213 strains and associated genera.</title>
        <authorList>
            <person name="Sun Z."/>
            <person name="Harris H.M."/>
            <person name="McCann A."/>
            <person name="Guo C."/>
            <person name="Argimon S."/>
            <person name="Zhang W."/>
            <person name="Yang X."/>
            <person name="Jeffery I.B."/>
            <person name="Cooney J.C."/>
            <person name="Kagawa T.F."/>
            <person name="Liu W."/>
            <person name="Song Y."/>
            <person name="Salvetti E."/>
            <person name="Wrobel A."/>
            <person name="Rasinkangas P."/>
            <person name="Parkhill J."/>
            <person name="Rea M.C."/>
            <person name="O'Sullivan O."/>
            <person name="Ritari J."/>
            <person name="Douillard F.P."/>
            <person name="Paul Ross R."/>
            <person name="Yang R."/>
            <person name="Briner A.E."/>
            <person name="Felis G.E."/>
            <person name="de Vos W.M."/>
            <person name="Barrangou R."/>
            <person name="Klaenhammer T.R."/>
            <person name="Caufield P.W."/>
            <person name="Cui Y."/>
            <person name="Zhang H."/>
            <person name="O'Toole P.W."/>
        </authorList>
    </citation>
    <scope>NUCLEOTIDE SEQUENCE [LARGE SCALE GENOMIC DNA]</scope>
    <source>
        <strain evidence="13 14">DSM 16634</strain>
    </source>
</reference>
<dbReference type="Pfam" id="PF00474">
    <property type="entry name" value="SSF"/>
    <property type="match status" value="1"/>
</dbReference>
<dbReference type="PANTHER" id="PTHR42985:SF40">
    <property type="entry name" value="LD47995P-RELATED"/>
    <property type="match status" value="1"/>
</dbReference>
<evidence type="ECO:0000313" key="14">
    <source>
        <dbReference type="Proteomes" id="UP000051324"/>
    </source>
</evidence>
<dbReference type="InterPro" id="IPR001734">
    <property type="entry name" value="Na/solute_symporter"/>
</dbReference>
<feature type="transmembrane region" description="Helical" evidence="12">
    <location>
        <begin position="6"/>
        <end position="28"/>
    </location>
</feature>
<feature type="transmembrane region" description="Helical" evidence="12">
    <location>
        <begin position="185"/>
        <end position="205"/>
    </location>
</feature>
<feature type="transmembrane region" description="Helical" evidence="12">
    <location>
        <begin position="403"/>
        <end position="424"/>
    </location>
</feature>
<comment type="caution">
    <text evidence="13">The sequence shown here is derived from an EMBL/GenBank/DDBJ whole genome shotgun (WGS) entry which is preliminary data.</text>
</comment>
<evidence type="ECO:0000256" key="10">
    <source>
        <dbReference type="ARBA" id="ARBA00023201"/>
    </source>
</evidence>
<keyword evidence="7" id="KW-0915">Sodium</keyword>
<keyword evidence="6 12" id="KW-1133">Transmembrane helix</keyword>
<dbReference type="Proteomes" id="UP000051324">
    <property type="component" value="Unassembled WGS sequence"/>
</dbReference>
<feature type="transmembrane region" description="Helical" evidence="12">
    <location>
        <begin position="456"/>
        <end position="479"/>
    </location>
</feature>
<dbReference type="GO" id="GO:0005886">
    <property type="term" value="C:plasma membrane"/>
    <property type="evidence" value="ECO:0007669"/>
    <property type="project" value="UniProtKB-SubCell"/>
</dbReference>
<feature type="transmembrane region" description="Helical" evidence="12">
    <location>
        <begin position="80"/>
        <end position="100"/>
    </location>
</feature>
<dbReference type="eggNOG" id="COG0591">
    <property type="taxonomic scope" value="Bacteria"/>
</dbReference>
<dbReference type="STRING" id="1423724.FC32_GL001007"/>
<evidence type="ECO:0000256" key="3">
    <source>
        <dbReference type="ARBA" id="ARBA00022448"/>
    </source>
</evidence>
<dbReference type="EMBL" id="AZFT01000053">
    <property type="protein sequence ID" value="KRL83746.1"/>
    <property type="molecule type" value="Genomic_DNA"/>
</dbReference>
<evidence type="ECO:0000256" key="5">
    <source>
        <dbReference type="ARBA" id="ARBA00022692"/>
    </source>
</evidence>
<proteinExistence type="inferred from homology"/>
<evidence type="ECO:0000256" key="12">
    <source>
        <dbReference type="SAM" id="Phobius"/>
    </source>
</evidence>
<dbReference type="OrthoDB" id="9810181at2"/>
<name>A0A0R1TYU7_9LACO</name>
<dbReference type="GO" id="GO:0015293">
    <property type="term" value="F:symporter activity"/>
    <property type="evidence" value="ECO:0007669"/>
    <property type="project" value="TreeGrafter"/>
</dbReference>
<evidence type="ECO:0000256" key="11">
    <source>
        <dbReference type="RuleBase" id="RU362091"/>
    </source>
</evidence>
<dbReference type="GO" id="GO:0006814">
    <property type="term" value="P:sodium ion transport"/>
    <property type="evidence" value="ECO:0007669"/>
    <property type="project" value="UniProtKB-KW"/>
</dbReference>
<evidence type="ECO:0000256" key="6">
    <source>
        <dbReference type="ARBA" id="ARBA00022989"/>
    </source>
</evidence>
<sequence>MEKVGFGLTNWIVVVLYLVGMLLVGAYFTKRSSKDTDAFFKAGGKIPAWAAGISIFATTLSSITFMSVPERAFLSDWSYAIGSLVIIPIIPILNHFYVPFFRKLKVTTAYEYLEARFSPLIRALSSLLFMIYHIGRVAVVTYLPVLAVASVTDINPLLVAACVGIMCIIYTFLGGIEGVIWSDVIQAFVLIGGALLIIFIGAFSIDGNFATVAHTAASNHKILSGADFKLSDLANFVPLIFVGQFVNSLYQYTGSQDVVQRYQTTKSLKETIKSLWTTGFLGILTIPLFFGMGTILYTFYQNVATLPKDFNTSAIVPYFVITQLPAGIAGFVIAGIFAAAQSTIASSLNSISACFVTDFKQRFFNDKFTKVSDVSLARIVIIVAGVISTAITIYFTLGNTSDTWNVFLTVSGLFGVPVAGLFALGIFTKRANARGVLLGFVLSVVLAFYIDSLQISSLLVATVSFTAAVVFGYFASLLFPNNNKDNRGLTIYTLKDKVDD</sequence>
<keyword evidence="4" id="KW-1003">Cell membrane</keyword>
<feature type="transmembrane region" description="Helical" evidence="12">
    <location>
        <begin position="376"/>
        <end position="397"/>
    </location>
</feature>
<protein>
    <submittedName>
        <fullName evidence="13">Transport protein</fullName>
    </submittedName>
</protein>
<comment type="subcellular location">
    <subcellularLocation>
        <location evidence="1">Cell membrane</location>
        <topology evidence="1">Multi-pass membrane protein</topology>
    </subcellularLocation>
</comment>
<evidence type="ECO:0000256" key="9">
    <source>
        <dbReference type="ARBA" id="ARBA00023136"/>
    </source>
</evidence>
<dbReference type="PATRIC" id="fig|1423724.4.peg.1049"/>
<gene>
    <name evidence="13" type="ORF">FC32_GL001007</name>
</gene>
<dbReference type="AlphaFoldDB" id="A0A0R1TYU7"/>
<comment type="similarity">
    <text evidence="2 11">Belongs to the sodium:solute symporter (SSF) (TC 2.A.21) family.</text>
</comment>
<organism evidence="13 14">
    <name type="scientific">Ligilactobacillus apodemi DSM 16634 = JCM 16172</name>
    <dbReference type="NCBI Taxonomy" id="1423724"/>
    <lineage>
        <taxon>Bacteria</taxon>
        <taxon>Bacillati</taxon>
        <taxon>Bacillota</taxon>
        <taxon>Bacilli</taxon>
        <taxon>Lactobacillales</taxon>
        <taxon>Lactobacillaceae</taxon>
        <taxon>Ligilactobacillus</taxon>
    </lineage>
</organism>
<dbReference type="PANTHER" id="PTHR42985">
    <property type="entry name" value="SODIUM-COUPLED MONOCARBOXYLATE TRANSPORTER"/>
    <property type="match status" value="1"/>
</dbReference>
<dbReference type="Gene3D" id="1.20.1730.10">
    <property type="entry name" value="Sodium/glucose cotransporter"/>
    <property type="match status" value="1"/>
</dbReference>
<feature type="transmembrane region" description="Helical" evidence="12">
    <location>
        <begin position="120"/>
        <end position="142"/>
    </location>
</feature>
<evidence type="ECO:0000256" key="8">
    <source>
        <dbReference type="ARBA" id="ARBA00023065"/>
    </source>
</evidence>
<feature type="transmembrane region" description="Helical" evidence="12">
    <location>
        <begin position="233"/>
        <end position="253"/>
    </location>
</feature>
<accession>A0A0R1TYU7</accession>
<feature type="transmembrane region" description="Helical" evidence="12">
    <location>
        <begin position="48"/>
        <end position="68"/>
    </location>
</feature>
<feature type="transmembrane region" description="Helical" evidence="12">
    <location>
        <begin position="154"/>
        <end position="173"/>
    </location>
</feature>
<evidence type="ECO:0000256" key="4">
    <source>
        <dbReference type="ARBA" id="ARBA00022475"/>
    </source>
</evidence>